<evidence type="ECO:0000313" key="1">
    <source>
        <dbReference type="Ensembl" id="ENSPSIP00000000582.1"/>
    </source>
</evidence>
<sequence>MAPDLPDDPLTAITSRLLDKLKQNHPLFLEESAIAEVNISSKDLAEIDSKYSEELSSEEENGELECAPKSSLTDPAKWPTILTDKVRLFIAEQGPVQIKSFKFPRDEKNRSFSANHYSRLLNNGEMMERRWLVYSLLQDTVYCFSCKLFAPIPIALATGGFNDWKHLAERLKEHENLQNHREGMIKWTKTFEE</sequence>
<name>K7EXS2_PELSI</name>
<reference evidence="1" key="3">
    <citation type="submission" date="2025-08" db="UniProtKB">
        <authorList>
            <consortium name="Ensembl"/>
        </authorList>
    </citation>
    <scope>IDENTIFICATION</scope>
</reference>
<dbReference type="EMBL" id="AGCU01173937">
    <property type="status" value="NOT_ANNOTATED_CDS"/>
    <property type="molecule type" value="Genomic_DNA"/>
</dbReference>
<protein>
    <submittedName>
        <fullName evidence="1">Zinc finger MYM-type protein 5-like</fullName>
    </submittedName>
</protein>
<proteinExistence type="predicted"/>
<evidence type="ECO:0000313" key="2">
    <source>
        <dbReference type="Proteomes" id="UP000007267"/>
    </source>
</evidence>
<reference evidence="2" key="1">
    <citation type="submission" date="2011-10" db="EMBL/GenBank/DDBJ databases">
        <authorList>
            <consortium name="Soft-shell Turtle Genome Consortium"/>
        </authorList>
    </citation>
    <scope>NUCLEOTIDE SEQUENCE [LARGE SCALE GENOMIC DNA]</scope>
    <source>
        <strain evidence="2">Daiwa-1</strain>
    </source>
</reference>
<keyword evidence="2" id="KW-1185">Reference proteome</keyword>
<dbReference type="HOGENOM" id="CLU_1408337_0_0_1"/>
<dbReference type="eggNOG" id="ENOG502S9U9">
    <property type="taxonomic scope" value="Eukaryota"/>
</dbReference>
<dbReference type="RefSeq" id="XP_025033872.1">
    <property type="nucleotide sequence ID" value="XM_025178087.1"/>
</dbReference>
<organism evidence="1 2">
    <name type="scientific">Pelodiscus sinensis</name>
    <name type="common">Chinese softshell turtle</name>
    <name type="synonym">Trionyx sinensis</name>
    <dbReference type="NCBI Taxonomy" id="13735"/>
    <lineage>
        <taxon>Eukaryota</taxon>
        <taxon>Metazoa</taxon>
        <taxon>Chordata</taxon>
        <taxon>Craniata</taxon>
        <taxon>Vertebrata</taxon>
        <taxon>Euteleostomi</taxon>
        <taxon>Archelosauria</taxon>
        <taxon>Testudinata</taxon>
        <taxon>Testudines</taxon>
        <taxon>Cryptodira</taxon>
        <taxon>Trionychia</taxon>
        <taxon>Trionychidae</taxon>
        <taxon>Pelodiscus</taxon>
    </lineage>
</organism>
<accession>K7EXS2</accession>
<dbReference type="Ensembl" id="ENSPSIT00000000582.1">
    <property type="protein sequence ID" value="ENSPSIP00000000582.1"/>
    <property type="gene ID" value="ENSPSIG00000000582.1"/>
</dbReference>
<reference evidence="2" key="2">
    <citation type="journal article" date="2013" name="Nat. Genet.">
        <title>The draft genomes of soft-shell turtle and green sea turtle yield insights into the development and evolution of the turtle-specific body plan.</title>
        <authorList>
            <person name="Wang Z."/>
            <person name="Pascual-Anaya J."/>
            <person name="Zadissa A."/>
            <person name="Li W."/>
            <person name="Niimura Y."/>
            <person name="Huang Z."/>
            <person name="Li C."/>
            <person name="White S."/>
            <person name="Xiong Z."/>
            <person name="Fang D."/>
            <person name="Wang B."/>
            <person name="Ming Y."/>
            <person name="Chen Y."/>
            <person name="Zheng Y."/>
            <person name="Kuraku S."/>
            <person name="Pignatelli M."/>
            <person name="Herrero J."/>
            <person name="Beal K."/>
            <person name="Nozawa M."/>
            <person name="Li Q."/>
            <person name="Wang J."/>
            <person name="Zhang H."/>
            <person name="Yu L."/>
            <person name="Shigenobu S."/>
            <person name="Wang J."/>
            <person name="Liu J."/>
            <person name="Flicek P."/>
            <person name="Searle S."/>
            <person name="Wang J."/>
            <person name="Kuratani S."/>
            <person name="Yin Y."/>
            <person name="Aken B."/>
            <person name="Zhang G."/>
            <person name="Irie N."/>
        </authorList>
    </citation>
    <scope>NUCLEOTIDE SEQUENCE [LARGE SCALE GENOMIC DNA]</scope>
    <source>
        <strain evidence="2">Daiwa-1</strain>
    </source>
</reference>
<reference evidence="1" key="4">
    <citation type="submission" date="2025-09" db="UniProtKB">
        <authorList>
            <consortium name="Ensembl"/>
        </authorList>
    </citation>
    <scope>IDENTIFICATION</scope>
</reference>
<dbReference type="OrthoDB" id="9950531at2759"/>
<dbReference type="KEGG" id="pss:106732898"/>
<dbReference type="AlphaFoldDB" id="K7EXS2"/>
<dbReference type="OMA" id="FSANHYS"/>
<dbReference type="GeneTree" id="ENSGT00940000166662"/>
<dbReference type="Proteomes" id="UP000007267">
    <property type="component" value="Unassembled WGS sequence"/>
</dbReference>